<keyword evidence="5" id="KW-1005">Bacterial flagellum biogenesis</keyword>
<evidence type="ECO:0000256" key="3">
    <source>
        <dbReference type="ARBA" id="ARBA00016507"/>
    </source>
</evidence>
<dbReference type="RefSeq" id="WP_051698443.1">
    <property type="nucleotide sequence ID" value="NZ_CP017057.1"/>
</dbReference>
<reference evidence="9 10" key="1">
    <citation type="submission" date="2014-04" db="EMBL/GenBank/DDBJ databases">
        <title>A comprehensive comparison of genomes of Erythrobacter spp. Strains.</title>
        <authorList>
            <person name="Zheng Q."/>
        </authorList>
    </citation>
    <scope>NUCLEOTIDE SEQUENCE [LARGE SCALE GENOMIC DNA]</scope>
    <source>
        <strain evidence="9 10">DSM 8509</strain>
    </source>
</reference>
<dbReference type="Proteomes" id="UP000027866">
    <property type="component" value="Unassembled WGS sequence"/>
</dbReference>
<evidence type="ECO:0000256" key="7">
    <source>
        <dbReference type="ARBA" id="ARBA00023225"/>
    </source>
</evidence>
<dbReference type="PANTHER" id="PTHR34982">
    <property type="entry name" value="YOP PROTEINS TRANSLOCATION PROTEIN L"/>
    <property type="match status" value="1"/>
</dbReference>
<dbReference type="InterPro" id="IPR051472">
    <property type="entry name" value="T3SS_Stator/FliH"/>
</dbReference>
<comment type="similarity">
    <text evidence="2">Belongs to the FliH family.</text>
</comment>
<dbReference type="AlphaFoldDB" id="A0A074M4I7"/>
<dbReference type="PANTHER" id="PTHR34982:SF1">
    <property type="entry name" value="FLAGELLAR ASSEMBLY PROTEIN FLIH"/>
    <property type="match status" value="1"/>
</dbReference>
<keyword evidence="4" id="KW-0813">Transport</keyword>
<evidence type="ECO:0000313" key="9">
    <source>
        <dbReference type="EMBL" id="KEO89566.1"/>
    </source>
</evidence>
<dbReference type="PATRIC" id="fig|39960.10.peg.320"/>
<dbReference type="InterPro" id="IPR018035">
    <property type="entry name" value="Flagellar_FliH/T3SS_HrpE"/>
</dbReference>
<proteinExistence type="inferred from homology"/>
<dbReference type="Pfam" id="PF02108">
    <property type="entry name" value="FliH"/>
    <property type="match status" value="1"/>
</dbReference>
<evidence type="ECO:0000313" key="10">
    <source>
        <dbReference type="Proteomes" id="UP000027866"/>
    </source>
</evidence>
<accession>A0A074M4I7</accession>
<keyword evidence="6" id="KW-0653">Protein transport</keyword>
<evidence type="ECO:0000256" key="4">
    <source>
        <dbReference type="ARBA" id="ARBA00022448"/>
    </source>
</evidence>
<dbReference type="KEGG" id="elq:Ga0102493_111249"/>
<dbReference type="GO" id="GO:0044781">
    <property type="term" value="P:bacterial-type flagellum organization"/>
    <property type="evidence" value="ECO:0007669"/>
    <property type="project" value="UniProtKB-KW"/>
</dbReference>
<comment type="caution">
    <text evidence="9">The sequence shown here is derived from an EMBL/GenBank/DDBJ whole genome shotgun (WGS) entry which is preliminary data.</text>
</comment>
<evidence type="ECO:0000256" key="5">
    <source>
        <dbReference type="ARBA" id="ARBA00022795"/>
    </source>
</evidence>
<evidence type="ECO:0000256" key="2">
    <source>
        <dbReference type="ARBA" id="ARBA00006602"/>
    </source>
</evidence>
<name>A0A074M4I7_9SPHN</name>
<evidence type="ECO:0000256" key="6">
    <source>
        <dbReference type="ARBA" id="ARBA00022927"/>
    </source>
</evidence>
<sequence length="213" mass="22882">MANSSDWLAELAGEDSFSPQWIAALEGPAIFRDHFPFAKEVWREQPEAPDQSASAVQEDKAATEAIENAFARGEAAGRAAVEAEMQIDAKRHTTLRLAFRALDEAARDALAADLAETVVYLCEGVIGQCAVDGTALLQRCQVAAERMGTAAQSFALHLHPEDIEIVGEEALSCWRVISDPSLERGAIVLEGPEGTVRDGPGEWRRAIAAAVRG</sequence>
<keyword evidence="7" id="KW-1006">Bacterial flagellum protein export</keyword>
<keyword evidence="10" id="KW-1185">Reference proteome</keyword>
<protein>
    <recommendedName>
        <fullName evidence="3">Flagellar assembly protein FliH</fullName>
    </recommendedName>
</protein>
<comment type="function">
    <text evidence="1">Needed for flagellar regrowth and assembly.</text>
</comment>
<dbReference type="EMBL" id="JMIX01000014">
    <property type="protein sequence ID" value="KEO89566.1"/>
    <property type="molecule type" value="Genomic_DNA"/>
</dbReference>
<gene>
    <name evidence="9" type="ORF">EH32_03425</name>
</gene>
<evidence type="ECO:0000259" key="8">
    <source>
        <dbReference type="Pfam" id="PF02108"/>
    </source>
</evidence>
<dbReference type="GO" id="GO:0015031">
    <property type="term" value="P:protein transport"/>
    <property type="evidence" value="ECO:0007669"/>
    <property type="project" value="UniProtKB-KW"/>
</dbReference>
<evidence type="ECO:0000256" key="1">
    <source>
        <dbReference type="ARBA" id="ARBA00003041"/>
    </source>
</evidence>
<feature type="domain" description="Flagellar assembly protein FliH/Type III secretion system HrpE" evidence="8">
    <location>
        <begin position="103"/>
        <end position="196"/>
    </location>
</feature>
<dbReference type="GO" id="GO:0005829">
    <property type="term" value="C:cytosol"/>
    <property type="evidence" value="ECO:0007669"/>
    <property type="project" value="TreeGrafter"/>
</dbReference>
<organism evidence="9 10">
    <name type="scientific">Erythrobacter litoralis</name>
    <dbReference type="NCBI Taxonomy" id="39960"/>
    <lineage>
        <taxon>Bacteria</taxon>
        <taxon>Pseudomonadati</taxon>
        <taxon>Pseudomonadota</taxon>
        <taxon>Alphaproteobacteria</taxon>
        <taxon>Sphingomonadales</taxon>
        <taxon>Erythrobacteraceae</taxon>
        <taxon>Erythrobacter/Porphyrobacter group</taxon>
        <taxon>Erythrobacter</taxon>
    </lineage>
</organism>